<organism evidence="1 2">
    <name type="scientific">Solilutibacter silvestris</name>
    <dbReference type="NCBI Taxonomy" id="1645665"/>
    <lineage>
        <taxon>Bacteria</taxon>
        <taxon>Pseudomonadati</taxon>
        <taxon>Pseudomonadota</taxon>
        <taxon>Gammaproteobacteria</taxon>
        <taxon>Lysobacterales</taxon>
        <taxon>Lysobacteraceae</taxon>
        <taxon>Solilutibacter</taxon>
    </lineage>
</organism>
<dbReference type="EMBL" id="NPZB01000001">
    <property type="protein sequence ID" value="PNS09578.1"/>
    <property type="molecule type" value="Genomic_DNA"/>
</dbReference>
<protein>
    <submittedName>
        <fullName evidence="1">Uncharacterized protein</fullName>
    </submittedName>
</protein>
<proteinExistence type="predicted"/>
<name>A0A2K1Q3G5_9GAMM</name>
<reference evidence="1 2" key="1">
    <citation type="submission" date="2017-08" db="EMBL/GenBank/DDBJ databases">
        <title>Lysobacter sylvestris genome.</title>
        <authorList>
            <person name="Zhang D.-C."/>
            <person name="Albuquerque L."/>
            <person name="Franca L."/>
            <person name="Froufe H.J.C."/>
            <person name="Barroso C."/>
            <person name="Egas C."/>
            <person name="Da Costa M."/>
            <person name="Margesin R."/>
        </authorList>
    </citation>
    <scope>NUCLEOTIDE SEQUENCE [LARGE SCALE GENOMIC DNA]</scope>
    <source>
        <strain evidence="1 2">AM20-91</strain>
    </source>
</reference>
<evidence type="ECO:0000313" key="1">
    <source>
        <dbReference type="EMBL" id="PNS09578.1"/>
    </source>
</evidence>
<keyword evidence="2" id="KW-1185">Reference proteome</keyword>
<dbReference type="AlphaFoldDB" id="A0A2K1Q3G5"/>
<dbReference type="RefSeq" id="WP_103074613.1">
    <property type="nucleotide sequence ID" value="NZ_NPZB01000001.1"/>
</dbReference>
<sequence length="83" mass="9165">MTRDNERSKMSNGTKAYYEAKIDEATGAMFNRETGERLDAIAVIPTHAPDLQALVDMLTPEVADDLAWMAARRAGWRPVDVAA</sequence>
<evidence type="ECO:0000313" key="2">
    <source>
        <dbReference type="Proteomes" id="UP000236220"/>
    </source>
</evidence>
<gene>
    <name evidence="1" type="ORF">Lysil_1207</name>
</gene>
<dbReference type="Proteomes" id="UP000236220">
    <property type="component" value="Unassembled WGS sequence"/>
</dbReference>
<accession>A0A2K1Q3G5</accession>
<comment type="caution">
    <text evidence="1">The sequence shown here is derived from an EMBL/GenBank/DDBJ whole genome shotgun (WGS) entry which is preliminary data.</text>
</comment>